<evidence type="ECO:0000313" key="1">
    <source>
        <dbReference type="EMBL" id="RSE26039.1"/>
    </source>
</evidence>
<protein>
    <submittedName>
        <fullName evidence="1">Uncharacterized protein</fullName>
    </submittedName>
</protein>
<dbReference type="EMBL" id="RHXB01000006">
    <property type="protein sequence ID" value="RSE26039.1"/>
    <property type="molecule type" value="Genomic_DNA"/>
</dbReference>
<dbReference type="AlphaFoldDB" id="A0A3R9LNP3"/>
<reference evidence="1 2" key="1">
    <citation type="submission" date="2018-10" db="EMBL/GenBank/DDBJ databases">
        <title>Transmission dynamics of multidrug resistant bacteria on intensive care unit surfaces.</title>
        <authorList>
            <person name="D'Souza A.W."/>
            <person name="Potter R.F."/>
            <person name="Wallace M."/>
            <person name="Shupe A."/>
            <person name="Patel S."/>
            <person name="Sun S."/>
            <person name="Gul D."/>
            <person name="Kwon J.H."/>
            <person name="Andleeb S."/>
            <person name="Burnham C.-A.D."/>
            <person name="Dantas G."/>
        </authorList>
    </citation>
    <scope>NUCLEOTIDE SEQUENCE [LARGE SCALE GENOMIC DNA]</scope>
    <source>
        <strain evidence="1 2">AS_373</strain>
    </source>
</reference>
<dbReference type="Proteomes" id="UP000275331">
    <property type="component" value="Unassembled WGS sequence"/>
</dbReference>
<comment type="caution">
    <text evidence="1">The sequence shown here is derived from an EMBL/GenBank/DDBJ whole genome shotgun (WGS) entry which is preliminary data.</text>
</comment>
<gene>
    <name evidence="1" type="ORF">EGT71_10820</name>
</gene>
<accession>A0A3R9LNP3</accession>
<organism evidence="1 2">
    <name type="scientific">Atlantibacter subterraneus</name>
    <dbReference type="NCBI Taxonomy" id="255519"/>
    <lineage>
        <taxon>Bacteria</taxon>
        <taxon>Pseudomonadati</taxon>
        <taxon>Pseudomonadota</taxon>
        <taxon>Gammaproteobacteria</taxon>
        <taxon>Enterobacterales</taxon>
        <taxon>Enterobacteriaceae</taxon>
        <taxon>Atlantibacter</taxon>
    </lineage>
</organism>
<evidence type="ECO:0000313" key="2">
    <source>
        <dbReference type="Proteomes" id="UP000275331"/>
    </source>
</evidence>
<proteinExistence type="predicted"/>
<sequence length="76" mass="8726">MEPLQKTNRTDEGVCVRATPAASRHQRPLKRIKDTCYLETFEQILLKNSEGEKVVLDGDSVAGFQARYGRFSKKRR</sequence>
<name>A0A3R9LNP3_9ENTR</name>